<dbReference type="InterPro" id="IPR004275">
    <property type="entry name" value="Frog_antimicrobial_propeptide"/>
</dbReference>
<comment type="subcellular location">
    <subcellularLocation>
        <location evidence="1">Secreted</location>
    </subcellularLocation>
</comment>
<evidence type="ECO:0000256" key="4">
    <source>
        <dbReference type="SAM" id="SignalP"/>
    </source>
</evidence>
<keyword evidence="2" id="KW-0964">Secreted</keyword>
<evidence type="ECO:0000256" key="1">
    <source>
        <dbReference type="ARBA" id="ARBA00004613"/>
    </source>
</evidence>
<gene>
    <name evidence="6" type="primary">kininogen</name>
</gene>
<accession>B2FUW2</accession>
<evidence type="ECO:0000256" key="2">
    <source>
        <dbReference type="ARBA" id="ARBA00022525"/>
    </source>
</evidence>
<feature type="domain" description="Frog antimicrobial peptide propeptide" evidence="5">
    <location>
        <begin position="2"/>
        <end position="41"/>
    </location>
</feature>
<sequence length="145" mass="15902">MFTLKKSLLLLFFLGTISLSLCEQERDADEDEYAGDAKAEDVKRAGYSRVISLPAGLSPLRIAPASSRMIRRPPGFSPFRIAPASTLKRDADEDEYAGEAKAEDVKRAGIRRPPGFSPLRIAPASSRMIRRPPGFSPFRIAPAIV</sequence>
<feature type="signal peptide" evidence="4">
    <location>
        <begin position="1"/>
        <end position="22"/>
    </location>
</feature>
<feature type="chain" id="PRO_5002776517" evidence="4">
    <location>
        <begin position="23"/>
        <end position="145"/>
    </location>
</feature>
<organism evidence="6">
    <name type="scientific">Rana chensinensis</name>
    <name type="common">Chinese brown frog</name>
    <dbReference type="NCBI Taxonomy" id="79015"/>
    <lineage>
        <taxon>Eukaryota</taxon>
        <taxon>Metazoa</taxon>
        <taxon>Chordata</taxon>
        <taxon>Craniata</taxon>
        <taxon>Vertebrata</taxon>
        <taxon>Euteleostomi</taxon>
        <taxon>Amphibia</taxon>
        <taxon>Batrachia</taxon>
        <taxon>Anura</taxon>
        <taxon>Neobatrachia</taxon>
        <taxon>Ranoidea</taxon>
        <taxon>Ranidae</taxon>
        <taxon>Rana</taxon>
        <taxon>Rana</taxon>
    </lineage>
</organism>
<name>B2FUW2_9NEOB</name>
<reference evidence="6" key="1">
    <citation type="journal article" date="2008" name="Peptides">
        <title>Skin bradykinin-related peptides (BRPs) and their biosynthetic precursors (kininogens): Comparisons between various taxa of Chinese and North American ranid frogs.</title>
        <authorList>
            <person name="Sin Y."/>
            <person name="Zhou M."/>
            <person name="Chen W."/>
            <person name="Wang L."/>
            <person name="Chen T."/>
            <person name="Walker B."/>
            <person name="Shaw C."/>
        </authorList>
    </citation>
    <scope>NUCLEOTIDE SEQUENCE</scope>
    <source>
        <tissue evidence="6">Skin</tissue>
    </source>
</reference>
<evidence type="ECO:0000259" key="5">
    <source>
        <dbReference type="Pfam" id="PF03032"/>
    </source>
</evidence>
<keyword evidence="3 4" id="KW-0732">Signal</keyword>
<evidence type="ECO:0000256" key="3">
    <source>
        <dbReference type="ARBA" id="ARBA00022729"/>
    </source>
</evidence>
<proteinExistence type="evidence at transcript level"/>
<dbReference type="Pfam" id="PF03032">
    <property type="entry name" value="FSAP_sig_propep"/>
    <property type="match status" value="1"/>
</dbReference>
<dbReference type="AlphaFoldDB" id="B2FUW2"/>
<dbReference type="EMBL" id="AM745101">
    <property type="protein sequence ID" value="CAN87020.1"/>
    <property type="molecule type" value="mRNA"/>
</dbReference>
<evidence type="ECO:0000313" key="6">
    <source>
        <dbReference type="EMBL" id="CAN87020.1"/>
    </source>
</evidence>
<protein>
    <submittedName>
        <fullName evidence="6">Kininogen-1</fullName>
    </submittedName>
</protein>
<dbReference type="GO" id="GO:0005576">
    <property type="term" value="C:extracellular region"/>
    <property type="evidence" value="ECO:0007669"/>
    <property type="project" value="UniProtKB-SubCell"/>
</dbReference>